<dbReference type="SUPFAM" id="SSF90209">
    <property type="entry name" value="Ran binding protein zinc finger-like"/>
    <property type="match status" value="1"/>
</dbReference>
<protein>
    <recommendedName>
        <fullName evidence="3">RanBP2-type domain-containing protein</fullName>
    </recommendedName>
</protein>
<dbReference type="EMBL" id="CM017707">
    <property type="protein sequence ID" value="TYG61172.1"/>
    <property type="molecule type" value="Genomic_DNA"/>
</dbReference>
<dbReference type="Proteomes" id="UP000323506">
    <property type="component" value="Chromosome D07"/>
</dbReference>
<evidence type="ECO:0000313" key="1">
    <source>
        <dbReference type="EMBL" id="TYG61172.1"/>
    </source>
</evidence>
<evidence type="ECO:0008006" key="3">
    <source>
        <dbReference type="Google" id="ProtNLM"/>
    </source>
</evidence>
<evidence type="ECO:0000313" key="2">
    <source>
        <dbReference type="Proteomes" id="UP000323506"/>
    </source>
</evidence>
<organism evidence="1 2">
    <name type="scientific">Gossypium darwinii</name>
    <name type="common">Darwin's cotton</name>
    <name type="synonym">Gossypium barbadense var. darwinii</name>
    <dbReference type="NCBI Taxonomy" id="34276"/>
    <lineage>
        <taxon>Eukaryota</taxon>
        <taxon>Viridiplantae</taxon>
        <taxon>Streptophyta</taxon>
        <taxon>Embryophyta</taxon>
        <taxon>Tracheophyta</taxon>
        <taxon>Spermatophyta</taxon>
        <taxon>Magnoliopsida</taxon>
        <taxon>eudicotyledons</taxon>
        <taxon>Gunneridae</taxon>
        <taxon>Pentapetalae</taxon>
        <taxon>rosids</taxon>
        <taxon>malvids</taxon>
        <taxon>Malvales</taxon>
        <taxon>Malvaceae</taxon>
        <taxon>Malvoideae</taxon>
        <taxon>Gossypium</taxon>
    </lineage>
</organism>
<reference evidence="1 2" key="1">
    <citation type="submission" date="2019-06" db="EMBL/GenBank/DDBJ databases">
        <title>WGS assembly of Gossypium darwinii.</title>
        <authorList>
            <person name="Chen Z.J."/>
            <person name="Sreedasyam A."/>
            <person name="Ando A."/>
            <person name="Song Q."/>
            <person name="De L."/>
            <person name="Hulse-Kemp A."/>
            <person name="Ding M."/>
            <person name="Ye W."/>
            <person name="Kirkbride R."/>
            <person name="Jenkins J."/>
            <person name="Plott C."/>
            <person name="Lovell J."/>
            <person name="Lin Y.-M."/>
            <person name="Vaughn R."/>
            <person name="Liu B."/>
            <person name="Li W."/>
            <person name="Simpson S."/>
            <person name="Scheffler B."/>
            <person name="Saski C."/>
            <person name="Grover C."/>
            <person name="Hu G."/>
            <person name="Conover J."/>
            <person name="Carlson J."/>
            <person name="Shu S."/>
            <person name="Boston L."/>
            <person name="Williams M."/>
            <person name="Peterson D."/>
            <person name="Mcgee K."/>
            <person name="Jones D."/>
            <person name="Wendel J."/>
            <person name="Stelly D."/>
            <person name="Grimwood J."/>
            <person name="Schmutz J."/>
        </authorList>
    </citation>
    <scope>NUCLEOTIDE SEQUENCE [LARGE SCALE GENOMIC DNA]</scope>
    <source>
        <strain evidence="1">1808015.09</strain>
    </source>
</reference>
<keyword evidence="2" id="KW-1185">Reference proteome</keyword>
<gene>
    <name evidence="1" type="ORF">ES288_D07G126200v1</name>
</gene>
<accession>A0A5D2BZB4</accession>
<dbReference type="Gene3D" id="4.10.1060.10">
    <property type="entry name" value="Zinc finger, RanBP2-type"/>
    <property type="match status" value="1"/>
</dbReference>
<sequence length="30" mass="3410">MCGNINWAKRMKCNICNTNKPGHNEGGVRY</sequence>
<name>A0A5D2BZB4_GOSDA</name>
<proteinExistence type="predicted"/>
<dbReference type="InterPro" id="IPR036443">
    <property type="entry name" value="Znf_RanBP2_sf"/>
</dbReference>
<dbReference type="AlphaFoldDB" id="A0A5D2BZB4"/>